<evidence type="ECO:0000259" key="5">
    <source>
        <dbReference type="PROSITE" id="PS50931"/>
    </source>
</evidence>
<keyword evidence="4" id="KW-0804">Transcription</keyword>
<keyword evidence="7" id="KW-1185">Reference proteome</keyword>
<keyword evidence="2" id="KW-0805">Transcription regulation</keyword>
<dbReference type="PANTHER" id="PTHR30537">
    <property type="entry name" value="HTH-TYPE TRANSCRIPTIONAL REGULATOR"/>
    <property type="match status" value="1"/>
</dbReference>
<sequence length="320" mass="34966">MNRIKVTHLQAMVAFVHAVGAGSFTAAACRVGLSKSAVGKNVARLEQRLGVRLLERTTRALTLTTEGRLYYESCLRILDQLVHVEAVLAQRRHEVAGPLRVSLSTSFGRHWVLPVLIDLAGRHPLLQLDVSFTDRFVDLIDEGVDVVVRLGELRDCANTACRPLGIQRSVLCASPAYLAARGRPETIDELTGHDCIVFARDGRAIPWVLSDVRNRAVTANIRAKHTIGQGDALRDAVLSGNGLAYLPTWLVADDLRTGRLDTVLPDFTGGSMPIHALWPVARGPSPKVRAVVEELTDYFTPIPPWDRLGQAETADVELPG</sequence>
<evidence type="ECO:0000313" key="7">
    <source>
        <dbReference type="Proteomes" id="UP000029424"/>
    </source>
</evidence>
<dbReference type="Gene3D" id="1.10.10.10">
    <property type="entry name" value="Winged helix-like DNA-binding domain superfamily/Winged helix DNA-binding domain"/>
    <property type="match status" value="1"/>
</dbReference>
<gene>
    <name evidence="6" type="ORF">DM82_1339</name>
</gene>
<dbReference type="SUPFAM" id="SSF46785">
    <property type="entry name" value="Winged helix' DNA-binding domain"/>
    <property type="match status" value="1"/>
</dbReference>
<name>A0AAI8B4Y5_9BURK</name>
<dbReference type="SUPFAM" id="SSF53850">
    <property type="entry name" value="Periplasmic binding protein-like II"/>
    <property type="match status" value="1"/>
</dbReference>
<dbReference type="FunFam" id="1.10.10.10:FF:000001">
    <property type="entry name" value="LysR family transcriptional regulator"/>
    <property type="match status" value="1"/>
</dbReference>
<dbReference type="CDD" id="cd08475">
    <property type="entry name" value="PBP2_CrgA_like_6"/>
    <property type="match status" value="1"/>
</dbReference>
<dbReference type="InterPro" id="IPR036388">
    <property type="entry name" value="WH-like_DNA-bd_sf"/>
</dbReference>
<comment type="similarity">
    <text evidence="1">Belongs to the LysR transcriptional regulatory family.</text>
</comment>
<dbReference type="KEGG" id="bok:DM82_1339"/>
<protein>
    <submittedName>
        <fullName evidence="6">Bacterial regulatory helix-turn-helix, lysR family protein</fullName>
    </submittedName>
</protein>
<dbReference type="InterPro" id="IPR000847">
    <property type="entry name" value="LysR_HTH_N"/>
</dbReference>
<dbReference type="InterPro" id="IPR036390">
    <property type="entry name" value="WH_DNA-bd_sf"/>
</dbReference>
<dbReference type="PROSITE" id="PS50931">
    <property type="entry name" value="HTH_LYSR"/>
    <property type="match status" value="1"/>
</dbReference>
<organism evidence="6 7">
    <name type="scientific">Burkholderia oklahomensis</name>
    <dbReference type="NCBI Taxonomy" id="342113"/>
    <lineage>
        <taxon>Bacteria</taxon>
        <taxon>Pseudomonadati</taxon>
        <taxon>Pseudomonadota</taxon>
        <taxon>Betaproteobacteria</taxon>
        <taxon>Burkholderiales</taxon>
        <taxon>Burkholderiaceae</taxon>
        <taxon>Burkholderia</taxon>
        <taxon>pseudomallei group</taxon>
    </lineage>
</organism>
<proteinExistence type="inferred from homology"/>
<dbReference type="Pfam" id="PF03466">
    <property type="entry name" value="LysR_substrate"/>
    <property type="match status" value="1"/>
</dbReference>
<dbReference type="Proteomes" id="UP000029424">
    <property type="component" value="Chromosome 1"/>
</dbReference>
<evidence type="ECO:0000256" key="1">
    <source>
        <dbReference type="ARBA" id="ARBA00009437"/>
    </source>
</evidence>
<dbReference type="Gene3D" id="3.40.190.290">
    <property type="match status" value="1"/>
</dbReference>
<dbReference type="GO" id="GO:0003677">
    <property type="term" value="F:DNA binding"/>
    <property type="evidence" value="ECO:0007669"/>
    <property type="project" value="UniProtKB-KW"/>
</dbReference>
<evidence type="ECO:0000256" key="4">
    <source>
        <dbReference type="ARBA" id="ARBA00023163"/>
    </source>
</evidence>
<dbReference type="AlphaFoldDB" id="A0AAI8B4Y5"/>
<evidence type="ECO:0000313" key="6">
    <source>
        <dbReference type="EMBL" id="AIO65758.1"/>
    </source>
</evidence>
<feature type="domain" description="HTH lysR-type" evidence="5">
    <location>
        <begin position="9"/>
        <end position="64"/>
    </location>
</feature>
<dbReference type="PROSITE" id="PS51257">
    <property type="entry name" value="PROKAR_LIPOPROTEIN"/>
    <property type="match status" value="1"/>
</dbReference>
<dbReference type="InterPro" id="IPR005119">
    <property type="entry name" value="LysR_subst-bd"/>
</dbReference>
<keyword evidence="3" id="KW-0238">DNA-binding</keyword>
<dbReference type="PANTHER" id="PTHR30537:SF5">
    <property type="entry name" value="HTH-TYPE TRANSCRIPTIONAL ACTIVATOR TTDR-RELATED"/>
    <property type="match status" value="1"/>
</dbReference>
<reference evidence="6 7" key="1">
    <citation type="submission" date="2014-06" db="EMBL/GenBank/DDBJ databases">
        <authorList>
            <person name="Bishop-Lilly K.A."/>
            <person name="Broomall S.M."/>
            <person name="Chain P.S."/>
            <person name="Chertkov O."/>
            <person name="Coyne S.R."/>
            <person name="Daligault H.E."/>
            <person name="Davenport K.W."/>
            <person name="Erkkila T."/>
            <person name="Frey K.G."/>
            <person name="Gibbons H.S."/>
            <person name="Gu W."/>
            <person name="Jaissle J."/>
            <person name="Johnson S.L."/>
            <person name="Koroleva G.I."/>
            <person name="Ladner J.T."/>
            <person name="Lo C.-C."/>
            <person name="Minogue T.D."/>
            <person name="Munk C."/>
            <person name="Palacios G.F."/>
            <person name="Redden C.L."/>
            <person name="Rosenzweig C.N."/>
            <person name="Scholz M.B."/>
            <person name="Teshima H."/>
            <person name="Xu Y."/>
        </authorList>
    </citation>
    <scope>NUCLEOTIDE SEQUENCE [LARGE SCALE GENOMIC DNA]</scope>
    <source>
        <strain evidence="6 7">EO147</strain>
    </source>
</reference>
<dbReference type="PRINTS" id="PR00039">
    <property type="entry name" value="HTHLYSR"/>
</dbReference>
<dbReference type="Pfam" id="PF00126">
    <property type="entry name" value="HTH_1"/>
    <property type="match status" value="1"/>
</dbReference>
<dbReference type="GO" id="GO:0003700">
    <property type="term" value="F:DNA-binding transcription factor activity"/>
    <property type="evidence" value="ECO:0007669"/>
    <property type="project" value="InterPro"/>
</dbReference>
<accession>A0AAI8B4Y5</accession>
<dbReference type="EMBL" id="CP008726">
    <property type="protein sequence ID" value="AIO65758.1"/>
    <property type="molecule type" value="Genomic_DNA"/>
</dbReference>
<evidence type="ECO:0000256" key="3">
    <source>
        <dbReference type="ARBA" id="ARBA00023125"/>
    </source>
</evidence>
<dbReference type="InterPro" id="IPR058163">
    <property type="entry name" value="LysR-type_TF_proteobact-type"/>
</dbReference>
<evidence type="ECO:0000256" key="2">
    <source>
        <dbReference type="ARBA" id="ARBA00023015"/>
    </source>
</evidence>